<dbReference type="AlphaFoldDB" id="A0AAV7PJA6"/>
<dbReference type="PROSITE" id="PS50268">
    <property type="entry name" value="CADHERIN_2"/>
    <property type="match status" value="6"/>
</dbReference>
<evidence type="ECO:0000256" key="12">
    <source>
        <dbReference type="SAM" id="MobiDB-lite"/>
    </source>
</evidence>
<feature type="transmembrane region" description="Helical" evidence="13">
    <location>
        <begin position="732"/>
        <end position="755"/>
    </location>
</feature>
<feature type="chain" id="PRO_5043989566" description="Cadherin domain-containing protein" evidence="14">
    <location>
        <begin position="28"/>
        <end position="1212"/>
    </location>
</feature>
<feature type="domain" description="Cadherin" evidence="15">
    <location>
        <begin position="136"/>
        <end position="244"/>
    </location>
</feature>
<feature type="domain" description="Cadherin" evidence="15">
    <location>
        <begin position="245"/>
        <end position="352"/>
    </location>
</feature>
<dbReference type="EMBL" id="JANPWB010000011">
    <property type="protein sequence ID" value="KAJ1128251.1"/>
    <property type="molecule type" value="Genomic_DNA"/>
</dbReference>
<dbReference type="InterPro" id="IPR050174">
    <property type="entry name" value="Protocadherin/Cadherin-CA"/>
</dbReference>
<evidence type="ECO:0000256" key="3">
    <source>
        <dbReference type="ARBA" id="ARBA00022692"/>
    </source>
</evidence>
<dbReference type="FunFam" id="2.60.40.60:FF:000003">
    <property type="entry name" value="Protocadherin alpha 2"/>
    <property type="match status" value="1"/>
</dbReference>
<keyword evidence="7" id="KW-0130">Cell adhesion</keyword>
<keyword evidence="4 14" id="KW-0732">Signal</keyword>
<dbReference type="InterPro" id="IPR015919">
    <property type="entry name" value="Cadherin-like_sf"/>
</dbReference>
<protein>
    <recommendedName>
        <fullName evidence="15">Cadherin domain-containing protein</fullName>
    </recommendedName>
</protein>
<feature type="compositionally biased region" description="Basic and acidic residues" evidence="12">
    <location>
        <begin position="937"/>
        <end position="947"/>
    </location>
</feature>
<evidence type="ECO:0000313" key="16">
    <source>
        <dbReference type="EMBL" id="KAJ1128251.1"/>
    </source>
</evidence>
<evidence type="ECO:0000256" key="2">
    <source>
        <dbReference type="ARBA" id="ARBA00022475"/>
    </source>
</evidence>
<feature type="compositionally biased region" description="Polar residues" evidence="12">
    <location>
        <begin position="877"/>
        <end position="904"/>
    </location>
</feature>
<dbReference type="PANTHER" id="PTHR24028">
    <property type="entry name" value="CADHERIN-87A"/>
    <property type="match status" value="1"/>
</dbReference>
<dbReference type="CDD" id="cd11304">
    <property type="entry name" value="Cadherin_repeat"/>
    <property type="match status" value="6"/>
</dbReference>
<feature type="signal peptide" evidence="14">
    <location>
        <begin position="1"/>
        <end position="27"/>
    </location>
</feature>
<keyword evidence="8 13" id="KW-1133">Transmembrane helix</keyword>
<evidence type="ECO:0000256" key="5">
    <source>
        <dbReference type="ARBA" id="ARBA00022737"/>
    </source>
</evidence>
<dbReference type="FunFam" id="2.60.40.60:FF:000002">
    <property type="entry name" value="Protocadherin alpha 2"/>
    <property type="match status" value="1"/>
</dbReference>
<dbReference type="SUPFAM" id="SSF49313">
    <property type="entry name" value="Cadherin-like"/>
    <property type="match status" value="5"/>
</dbReference>
<reference evidence="16" key="1">
    <citation type="journal article" date="2022" name="bioRxiv">
        <title>Sequencing and chromosome-scale assembly of the giantPleurodeles waltlgenome.</title>
        <authorList>
            <person name="Brown T."/>
            <person name="Elewa A."/>
            <person name="Iarovenko S."/>
            <person name="Subramanian E."/>
            <person name="Araus A.J."/>
            <person name="Petzold A."/>
            <person name="Susuki M."/>
            <person name="Suzuki K.-i.T."/>
            <person name="Hayashi T."/>
            <person name="Toyoda A."/>
            <person name="Oliveira C."/>
            <person name="Osipova E."/>
            <person name="Leigh N.D."/>
            <person name="Simon A."/>
            <person name="Yun M.H."/>
        </authorList>
    </citation>
    <scope>NUCLEOTIDE SEQUENCE</scope>
    <source>
        <strain evidence="16">20211129_DDA</strain>
        <tissue evidence="16">Liver</tissue>
    </source>
</reference>
<evidence type="ECO:0000256" key="13">
    <source>
        <dbReference type="SAM" id="Phobius"/>
    </source>
</evidence>
<dbReference type="Pfam" id="PF08266">
    <property type="entry name" value="Cadherin_2"/>
    <property type="match status" value="1"/>
</dbReference>
<evidence type="ECO:0000256" key="9">
    <source>
        <dbReference type="ARBA" id="ARBA00023136"/>
    </source>
</evidence>
<dbReference type="PRINTS" id="PR00205">
    <property type="entry name" value="CADHERIN"/>
</dbReference>
<feature type="domain" description="Cadherin" evidence="15">
    <location>
        <begin position="358"/>
        <end position="463"/>
    </location>
</feature>
<feature type="region of interest" description="Disordered" evidence="12">
    <location>
        <begin position="994"/>
        <end position="1036"/>
    </location>
</feature>
<dbReference type="FunFam" id="2.60.40.60:FF:000007">
    <property type="entry name" value="Protocadherin alpha 2"/>
    <property type="match status" value="1"/>
</dbReference>
<dbReference type="SMART" id="SM00112">
    <property type="entry name" value="CA"/>
    <property type="match status" value="6"/>
</dbReference>
<evidence type="ECO:0000256" key="1">
    <source>
        <dbReference type="ARBA" id="ARBA00004251"/>
    </source>
</evidence>
<dbReference type="PROSITE" id="PS51257">
    <property type="entry name" value="PROKAR_LIPOPROTEIN"/>
    <property type="match status" value="1"/>
</dbReference>
<dbReference type="InterPro" id="IPR020894">
    <property type="entry name" value="Cadherin_CS"/>
</dbReference>
<keyword evidence="6 11" id="KW-0106">Calcium</keyword>
<evidence type="ECO:0000313" key="17">
    <source>
        <dbReference type="Proteomes" id="UP001066276"/>
    </source>
</evidence>
<proteinExistence type="predicted"/>
<evidence type="ECO:0000256" key="11">
    <source>
        <dbReference type="PROSITE-ProRule" id="PRU00043"/>
    </source>
</evidence>
<dbReference type="GO" id="GO:0007156">
    <property type="term" value="P:homophilic cell adhesion via plasma membrane adhesion molecules"/>
    <property type="evidence" value="ECO:0007669"/>
    <property type="project" value="InterPro"/>
</dbReference>
<feature type="domain" description="Cadherin" evidence="15">
    <location>
        <begin position="464"/>
        <end position="573"/>
    </location>
</feature>
<evidence type="ECO:0000256" key="10">
    <source>
        <dbReference type="ARBA" id="ARBA00023180"/>
    </source>
</evidence>
<dbReference type="InterPro" id="IPR002126">
    <property type="entry name" value="Cadherin-like_dom"/>
</dbReference>
<comment type="subcellular location">
    <subcellularLocation>
        <location evidence="1">Cell membrane</location>
        <topology evidence="1">Single-pass type I membrane protein</topology>
    </subcellularLocation>
</comment>
<feature type="compositionally biased region" description="Polar residues" evidence="12">
    <location>
        <begin position="804"/>
        <end position="813"/>
    </location>
</feature>
<feature type="compositionally biased region" description="Polar residues" evidence="12">
    <location>
        <begin position="1005"/>
        <end position="1016"/>
    </location>
</feature>
<dbReference type="Pfam" id="PF00028">
    <property type="entry name" value="Cadherin"/>
    <property type="match status" value="5"/>
</dbReference>
<comment type="caution">
    <text evidence="16">The sequence shown here is derived from an EMBL/GenBank/DDBJ whole genome shotgun (WGS) entry which is preliminary data.</text>
</comment>
<dbReference type="GO" id="GO:0005886">
    <property type="term" value="C:plasma membrane"/>
    <property type="evidence" value="ECO:0007669"/>
    <property type="project" value="UniProtKB-SubCell"/>
</dbReference>
<keyword evidence="17" id="KW-1185">Reference proteome</keyword>
<evidence type="ECO:0000259" key="15">
    <source>
        <dbReference type="PROSITE" id="PS50268"/>
    </source>
</evidence>
<gene>
    <name evidence="16" type="ORF">NDU88_006630</name>
</gene>
<evidence type="ECO:0000256" key="14">
    <source>
        <dbReference type="SAM" id="SignalP"/>
    </source>
</evidence>
<name>A0AAV7PJA6_PLEWA</name>
<feature type="region of interest" description="Disordered" evidence="12">
    <location>
        <begin position="877"/>
        <end position="907"/>
    </location>
</feature>
<feature type="region of interest" description="Disordered" evidence="12">
    <location>
        <begin position="1189"/>
        <end position="1212"/>
    </location>
</feature>
<keyword evidence="5" id="KW-0677">Repeat</keyword>
<dbReference type="Proteomes" id="UP001066276">
    <property type="component" value="Chromosome 7"/>
</dbReference>
<evidence type="ECO:0000256" key="4">
    <source>
        <dbReference type="ARBA" id="ARBA00022729"/>
    </source>
</evidence>
<dbReference type="PANTHER" id="PTHR24028:SF42">
    <property type="entry name" value="PROTOCADHERIN-12"/>
    <property type="match status" value="1"/>
</dbReference>
<dbReference type="InterPro" id="IPR013164">
    <property type="entry name" value="Cadherin_N"/>
</dbReference>
<sequence>MISRLRTLDLKAFAWVLLPCWCLLVACEEGTSFTAKYTAFEEVPVGTVIGVLPRDLGWEERPDEEFKLMRVPGVLLVQVGATDGSISTAGRLDREQLCQMQHSCLVSFDVLATKALALIHVDLEVLDINDHQPQFPKAELELEISESASLRTRIPLDRAWDPDSGSNALQDYSLSPSEHFALDVISGSDSTKHAELVVVKELDREFQSSFELVLTALDNGLPSKSGTSLIRINVLDSNDNSPVFAESSLSVEIAEDTTPGTFLINLTATDPDQGPNGEVEYSFSKHVPPEVLNTFGLDPKTGSLMLDGPLDYEGRRVYEVDVQARDLGPNPIPAHCKVLIKVLDVNDNGPQIHVTWALQNSHVPLVSEALPQDSFVALITASDPDAGKNGQVDCKLQQDRGHFRLKRTNGNSYILLTNTTLDRERWAEYNLTVHAQDKGEPPFKNMKDLTIHISDANDNPPLFDKKEYEVSIAENNPRLSHLLTVTAHDADVGHNGRITYSTADSLIWGSHVSRWISVDPNTGEIFALEPLDFERGARLELMICAEDGGQPSLSSTVPVTVNLWDENDNHPVIVQPALQSGKASVTLMVNPDSGLLLTSLEKPSPGRVGYLTTVATVLGYPMTTSAIARSNNYPVLNIIAKDADSGLNSALVYYILKGNKDSLFAIDKHLGLVYLNNSNASSLIGSSWELEIMVSDQGEPPLYTKALLTFIFSNHLDHLRNSAESGKLSPSVVTVICLAVLLAVFLLILVLLMSICRTDRKENRAYNCREAESSYRQQPRRPQRQIQKTDILLVPALRSKQEEQTSGGESTSGAEALAREADVEGPGDSPLQAPFHLTPTLYRTLRNQVNQEALEGNQENADPFSWSTSAYRTLQYQRQRSASRENLAQESAKTSPKILTNPGSPQLRLEGDGSPQLVITDVDTLGPGSGATLRRQKNADARCKAEKDPRQQILRSLVRLSMAALAERDRVELTMDSPHVQQISQLLSLLHQGQVHPKPNHRGNKYTTRSPRSATQEADWMSTKDSGHGESEAGDLESEIGGDLAASHLLLEDGLESILDTEARYEVDHLGETDTAWMARLSLPLTADYKENLFTPASASIPENEPALATSAERDELKTFLTFGKAEAENSDEPKLAGNFLSEMSSLFEMLLTQKADSHAATASEVLLRLSACSRTLGLDIGNSVVVENELGGPVEPPRSPGRTEVPRWTSE</sequence>
<evidence type="ECO:0000256" key="8">
    <source>
        <dbReference type="ARBA" id="ARBA00022989"/>
    </source>
</evidence>
<evidence type="ECO:0000256" key="6">
    <source>
        <dbReference type="ARBA" id="ARBA00022837"/>
    </source>
</evidence>
<organism evidence="16 17">
    <name type="scientific">Pleurodeles waltl</name>
    <name type="common">Iberian ribbed newt</name>
    <dbReference type="NCBI Taxonomy" id="8319"/>
    <lineage>
        <taxon>Eukaryota</taxon>
        <taxon>Metazoa</taxon>
        <taxon>Chordata</taxon>
        <taxon>Craniata</taxon>
        <taxon>Vertebrata</taxon>
        <taxon>Euteleostomi</taxon>
        <taxon>Amphibia</taxon>
        <taxon>Batrachia</taxon>
        <taxon>Caudata</taxon>
        <taxon>Salamandroidea</taxon>
        <taxon>Salamandridae</taxon>
        <taxon>Pleurodelinae</taxon>
        <taxon>Pleurodeles</taxon>
    </lineage>
</organism>
<feature type="domain" description="Cadherin" evidence="15">
    <location>
        <begin position="635"/>
        <end position="732"/>
    </location>
</feature>
<feature type="region of interest" description="Disordered" evidence="12">
    <location>
        <begin position="797"/>
        <end position="835"/>
    </location>
</feature>
<dbReference type="FunFam" id="2.60.40.60:FF:000001">
    <property type="entry name" value="Protocadherin alpha 2"/>
    <property type="match status" value="1"/>
</dbReference>
<feature type="region of interest" description="Disordered" evidence="12">
    <location>
        <begin position="924"/>
        <end position="947"/>
    </location>
</feature>
<keyword evidence="10" id="KW-0325">Glycoprotein</keyword>
<dbReference type="PROSITE" id="PS00232">
    <property type="entry name" value="CADHERIN_1"/>
    <property type="match status" value="3"/>
</dbReference>
<accession>A0AAV7PJA6</accession>
<dbReference type="GO" id="GO:0005509">
    <property type="term" value="F:calcium ion binding"/>
    <property type="evidence" value="ECO:0007669"/>
    <property type="project" value="UniProtKB-UniRule"/>
</dbReference>
<feature type="domain" description="Cadherin" evidence="15">
    <location>
        <begin position="41"/>
        <end position="135"/>
    </location>
</feature>
<keyword evidence="2" id="KW-1003">Cell membrane</keyword>
<dbReference type="Gene3D" id="2.60.40.60">
    <property type="entry name" value="Cadherins"/>
    <property type="match status" value="6"/>
</dbReference>
<evidence type="ECO:0000256" key="7">
    <source>
        <dbReference type="ARBA" id="ARBA00022889"/>
    </source>
</evidence>
<keyword evidence="9 13" id="KW-0472">Membrane</keyword>
<keyword evidence="3 13" id="KW-0812">Transmembrane</keyword>